<name>A0A3M9Y3C0_9PEZI</name>
<dbReference type="GeneID" id="39613152"/>
<evidence type="ECO:0000256" key="3">
    <source>
        <dbReference type="ARBA" id="ARBA00010425"/>
    </source>
</evidence>
<keyword evidence="6 8" id="KW-1133">Transmembrane helix</keyword>
<evidence type="ECO:0000313" key="10">
    <source>
        <dbReference type="EMBL" id="RNJ54771.1"/>
    </source>
</evidence>
<feature type="transmembrane region" description="Helical" evidence="8">
    <location>
        <begin position="279"/>
        <end position="300"/>
    </location>
</feature>
<dbReference type="RefSeq" id="XP_028492929.1">
    <property type="nucleotide sequence ID" value="XM_028643537.1"/>
</dbReference>
<feature type="transmembrane region" description="Helical" evidence="8">
    <location>
        <begin position="28"/>
        <end position="46"/>
    </location>
</feature>
<dbReference type="InterPro" id="IPR004853">
    <property type="entry name" value="Sugar_P_trans_dom"/>
</dbReference>
<evidence type="ECO:0000256" key="6">
    <source>
        <dbReference type="ARBA" id="ARBA00022989"/>
    </source>
</evidence>
<comment type="subcellular location">
    <subcellularLocation>
        <location evidence="2">Endoplasmic reticulum membrane</location>
        <topology evidence="2">Multi-pass membrane protein</topology>
    </subcellularLocation>
</comment>
<dbReference type="AlphaFoldDB" id="A0A3M9Y3C0"/>
<proteinExistence type="inferred from homology"/>
<dbReference type="GO" id="GO:0005789">
    <property type="term" value="C:endoplasmic reticulum membrane"/>
    <property type="evidence" value="ECO:0007669"/>
    <property type="project" value="UniProtKB-SubCell"/>
</dbReference>
<gene>
    <name evidence="10" type="ORF">D7B24_009463</name>
</gene>
<evidence type="ECO:0000256" key="8">
    <source>
        <dbReference type="SAM" id="Phobius"/>
    </source>
</evidence>
<comment type="subunit">
    <text evidence="4">Homooligomer.</text>
</comment>
<evidence type="ECO:0000256" key="4">
    <source>
        <dbReference type="ARBA" id="ARBA00011182"/>
    </source>
</evidence>
<keyword evidence="7 8" id="KW-0472">Membrane</keyword>
<feature type="transmembrane region" description="Helical" evidence="8">
    <location>
        <begin position="361"/>
        <end position="379"/>
    </location>
</feature>
<feature type="domain" description="Sugar phosphate transporter" evidence="9">
    <location>
        <begin position="29"/>
        <end position="323"/>
    </location>
</feature>
<feature type="transmembrane region" description="Helical" evidence="8">
    <location>
        <begin position="309"/>
        <end position="326"/>
    </location>
</feature>
<feature type="transmembrane region" description="Helical" evidence="8">
    <location>
        <begin position="58"/>
        <end position="80"/>
    </location>
</feature>
<evidence type="ECO:0000256" key="7">
    <source>
        <dbReference type="ARBA" id="ARBA00023136"/>
    </source>
</evidence>
<evidence type="ECO:0000256" key="1">
    <source>
        <dbReference type="ARBA" id="ARBA00003420"/>
    </source>
</evidence>
<protein>
    <recommendedName>
        <fullName evidence="9">Sugar phosphate transporter domain-containing protein</fullName>
    </recommendedName>
</protein>
<keyword evidence="5 8" id="KW-0812">Transmembrane</keyword>
<sequence length="400" mass="43381">MSSSRPSSPAQVLPLTEKPASASYSLHPAFYIGAWIFFSNSTILFNKWLLDTAGFSKFPWLSVILTCWHLVFATVATQILARTTTLLDNRHQVKMTGRTYLRAVVPIGLLYSGSLVCSNLVYMYLSVAFIQMLKAGAPVAVLFASWAFGVADPDLNTLYNILFIVAGVALASLGEIEFSIVGFMFQIAGIVFEAVRLVMIQVLLKGDESAQKMDPLVSLYYYAPVCAVTNFFVAAIAEFHRFEYADFEKTGFMILILNASVAFGLNVASVFLIGKTSSLVMTLTGILKNILLIGVSVLIWNTSVSAMQCFGYLLALFGLVIYSTGFDQLKTHAANTWIWARNAATQGGDDGRLSPLVRRTLVIAVVAFVFVALVMGYMYGGSRDFLVAGAAAAQDGAGGQ</sequence>
<comment type="caution">
    <text evidence="10">The sequence shown here is derived from an EMBL/GenBank/DDBJ whole genome shotgun (WGS) entry which is preliminary data.</text>
</comment>
<comment type="similarity">
    <text evidence="3">Belongs to the TPT transporter family. SLC35D subfamily.</text>
</comment>
<keyword evidence="11" id="KW-1185">Reference proteome</keyword>
<organism evidence="10 11">
    <name type="scientific">Verticillium nonalfalfae</name>
    <dbReference type="NCBI Taxonomy" id="1051616"/>
    <lineage>
        <taxon>Eukaryota</taxon>
        <taxon>Fungi</taxon>
        <taxon>Dikarya</taxon>
        <taxon>Ascomycota</taxon>
        <taxon>Pezizomycotina</taxon>
        <taxon>Sordariomycetes</taxon>
        <taxon>Hypocreomycetidae</taxon>
        <taxon>Glomerellales</taxon>
        <taxon>Plectosphaerellaceae</taxon>
        <taxon>Verticillium</taxon>
    </lineage>
</organism>
<reference evidence="10 11" key="1">
    <citation type="submission" date="2018-10" db="EMBL/GenBank/DDBJ databases">
        <title>Genome sequence of Verticillium nonalfalfae VnAa140.</title>
        <authorList>
            <person name="Stajich J.E."/>
            <person name="Kasson M.T."/>
        </authorList>
    </citation>
    <scope>NUCLEOTIDE SEQUENCE [LARGE SCALE GENOMIC DNA]</scope>
    <source>
        <strain evidence="10 11">VnAa140</strain>
    </source>
</reference>
<feature type="transmembrane region" description="Helical" evidence="8">
    <location>
        <begin position="132"/>
        <end position="151"/>
    </location>
</feature>
<feature type="transmembrane region" description="Helical" evidence="8">
    <location>
        <begin position="251"/>
        <end position="273"/>
    </location>
</feature>
<feature type="transmembrane region" description="Helical" evidence="8">
    <location>
        <begin position="219"/>
        <end position="239"/>
    </location>
</feature>
<dbReference type="Proteomes" id="UP000267145">
    <property type="component" value="Unassembled WGS sequence"/>
</dbReference>
<accession>A0A3M9Y3C0</accession>
<dbReference type="InterPro" id="IPR050186">
    <property type="entry name" value="TPT_transporter"/>
</dbReference>
<feature type="transmembrane region" description="Helical" evidence="8">
    <location>
        <begin position="157"/>
        <end position="173"/>
    </location>
</feature>
<feature type="transmembrane region" description="Helical" evidence="8">
    <location>
        <begin position="100"/>
        <end position="125"/>
    </location>
</feature>
<feature type="transmembrane region" description="Helical" evidence="8">
    <location>
        <begin position="180"/>
        <end position="199"/>
    </location>
</feature>
<dbReference type="Pfam" id="PF03151">
    <property type="entry name" value="TPT"/>
    <property type="match status" value="1"/>
</dbReference>
<dbReference type="PANTHER" id="PTHR11132">
    <property type="entry name" value="SOLUTE CARRIER FAMILY 35"/>
    <property type="match status" value="1"/>
</dbReference>
<evidence type="ECO:0000256" key="2">
    <source>
        <dbReference type="ARBA" id="ARBA00004477"/>
    </source>
</evidence>
<evidence type="ECO:0000259" key="9">
    <source>
        <dbReference type="Pfam" id="PF03151"/>
    </source>
</evidence>
<evidence type="ECO:0000313" key="11">
    <source>
        <dbReference type="Proteomes" id="UP000267145"/>
    </source>
</evidence>
<evidence type="ECO:0000256" key="5">
    <source>
        <dbReference type="ARBA" id="ARBA00022692"/>
    </source>
</evidence>
<comment type="function">
    <text evidence="1">Involved in the import of GDP-mannose from the cytoplasm into the Golgi lumen.</text>
</comment>
<dbReference type="EMBL" id="RBVV01000094">
    <property type="protein sequence ID" value="RNJ54771.1"/>
    <property type="molecule type" value="Genomic_DNA"/>
</dbReference>